<evidence type="ECO:0000313" key="2">
    <source>
        <dbReference type="Proteomes" id="UP000593573"/>
    </source>
</evidence>
<keyword evidence="2" id="KW-1185">Reference proteome</keyword>
<name>A0A7J8WCC8_9ROSI</name>
<accession>A0A7J8WCC8</accession>
<organism evidence="1 2">
    <name type="scientific">Gossypium klotzschianum</name>
    <dbReference type="NCBI Taxonomy" id="34286"/>
    <lineage>
        <taxon>Eukaryota</taxon>
        <taxon>Viridiplantae</taxon>
        <taxon>Streptophyta</taxon>
        <taxon>Embryophyta</taxon>
        <taxon>Tracheophyta</taxon>
        <taxon>Spermatophyta</taxon>
        <taxon>Magnoliopsida</taxon>
        <taxon>eudicotyledons</taxon>
        <taxon>Gunneridae</taxon>
        <taxon>Pentapetalae</taxon>
        <taxon>rosids</taxon>
        <taxon>malvids</taxon>
        <taxon>Malvales</taxon>
        <taxon>Malvaceae</taxon>
        <taxon>Malvoideae</taxon>
        <taxon>Gossypium</taxon>
    </lineage>
</organism>
<evidence type="ECO:0000313" key="1">
    <source>
        <dbReference type="EMBL" id="MBA0672294.1"/>
    </source>
</evidence>
<sequence length="124" mass="13892">MESGGHISLGSIVGEDNDSEVAADEYAGRIRASYSSVVKCLQIKTFQDEHHCSVSFKNKMVTTIMIAQDFEAIIKDHPKMKLKEIQGRCDFEMHVNVTVDCCSRAKKIVKKKMAGNHKEEFGLL</sequence>
<dbReference type="EMBL" id="JABFAB010244256">
    <property type="protein sequence ID" value="MBA0672294.1"/>
    <property type="molecule type" value="Genomic_DNA"/>
</dbReference>
<dbReference type="PANTHER" id="PTHR31973:SF187">
    <property type="entry name" value="MUTATOR TRANSPOSASE MUDRA PROTEIN"/>
    <property type="match status" value="1"/>
</dbReference>
<reference evidence="1 2" key="1">
    <citation type="journal article" date="2019" name="Genome Biol. Evol.">
        <title>Insights into the evolution of the New World diploid cottons (Gossypium, subgenus Houzingenia) based on genome sequencing.</title>
        <authorList>
            <person name="Grover C.E."/>
            <person name="Arick M.A. 2nd"/>
            <person name="Thrash A."/>
            <person name="Conover J.L."/>
            <person name="Sanders W.S."/>
            <person name="Peterson D.G."/>
            <person name="Frelichowski J.E."/>
            <person name="Scheffler J.A."/>
            <person name="Scheffler B.E."/>
            <person name="Wendel J.F."/>
        </authorList>
    </citation>
    <scope>NUCLEOTIDE SEQUENCE [LARGE SCALE GENOMIC DNA]</scope>
    <source>
        <strain evidence="1">57</strain>
        <tissue evidence="1">Leaf</tissue>
    </source>
</reference>
<dbReference type="AlphaFoldDB" id="A0A7J8WCC8"/>
<gene>
    <name evidence="1" type="ORF">Goklo_029754</name>
</gene>
<comment type="caution">
    <text evidence="1">The sequence shown here is derived from an EMBL/GenBank/DDBJ whole genome shotgun (WGS) entry which is preliminary data.</text>
</comment>
<protein>
    <submittedName>
        <fullName evidence="1">Uncharacterized protein</fullName>
    </submittedName>
</protein>
<dbReference type="PANTHER" id="PTHR31973">
    <property type="entry name" value="POLYPROTEIN, PUTATIVE-RELATED"/>
    <property type="match status" value="1"/>
</dbReference>
<dbReference type="OrthoDB" id="999176at2759"/>
<proteinExistence type="predicted"/>
<dbReference type="Proteomes" id="UP000593573">
    <property type="component" value="Unassembled WGS sequence"/>
</dbReference>